<dbReference type="Proteomes" id="UP000231658">
    <property type="component" value="Unassembled WGS sequence"/>
</dbReference>
<proteinExistence type="predicted"/>
<dbReference type="EMBL" id="FLYE01000012">
    <property type="protein sequence ID" value="SCA56304.1"/>
    <property type="molecule type" value="Genomic_DNA"/>
</dbReference>
<sequence>MRSVSTRTGRVRLQIIKSPSQCPACSLLSISSGRSWMEERSAIIDLVLRRARRPRFLLFLLGRRWIQERSATISIEKYFEKVDPTYSDLEEGTQLVCCPLRRPFSIINILMMEK</sequence>
<evidence type="ECO:0000313" key="1">
    <source>
        <dbReference type="EMBL" id="SCA56304.1"/>
    </source>
</evidence>
<organism evidence="1 2">
    <name type="scientific">Candidatus Terasakiella magnetica</name>
    <dbReference type="NCBI Taxonomy" id="1867952"/>
    <lineage>
        <taxon>Bacteria</taxon>
        <taxon>Pseudomonadati</taxon>
        <taxon>Pseudomonadota</taxon>
        <taxon>Alphaproteobacteria</taxon>
        <taxon>Rhodospirillales</taxon>
        <taxon>Terasakiellaceae</taxon>
        <taxon>Terasakiella</taxon>
    </lineage>
</organism>
<keyword evidence="2" id="KW-1185">Reference proteome</keyword>
<reference evidence="1 2" key="1">
    <citation type="submission" date="2016-07" db="EMBL/GenBank/DDBJ databases">
        <authorList>
            <person name="Lefevre C.T."/>
        </authorList>
    </citation>
    <scope>NUCLEOTIDE SEQUENCE [LARGE SCALE GENOMIC DNA]</scope>
    <source>
        <strain evidence="1">PR1</strain>
    </source>
</reference>
<evidence type="ECO:0000313" key="2">
    <source>
        <dbReference type="Proteomes" id="UP000231658"/>
    </source>
</evidence>
<protein>
    <submittedName>
        <fullName evidence="1">Uncharacterized protein</fullName>
    </submittedName>
</protein>
<accession>A0A1C3RGG4</accession>
<gene>
    <name evidence="1" type="ORF">MTBPR1_20152</name>
</gene>
<dbReference type="AlphaFoldDB" id="A0A1C3RGG4"/>
<name>A0A1C3RGG4_9PROT</name>